<protein>
    <recommendedName>
        <fullName evidence="2">Replication protein A OB domain-containing protein</fullName>
    </recommendedName>
</protein>
<keyword evidence="4" id="KW-1185">Reference proteome</keyword>
<dbReference type="GO" id="GO:0003677">
    <property type="term" value="F:DNA binding"/>
    <property type="evidence" value="ECO:0007669"/>
    <property type="project" value="UniProtKB-KW"/>
</dbReference>
<feature type="domain" description="Replication protein A OB" evidence="2">
    <location>
        <begin position="68"/>
        <end position="146"/>
    </location>
</feature>
<dbReference type="Gene3D" id="2.40.50.140">
    <property type="entry name" value="Nucleic acid-binding proteins"/>
    <property type="match status" value="1"/>
</dbReference>
<gene>
    <name evidence="3" type="ORF">TKK_014297</name>
</gene>
<dbReference type="Pfam" id="PF16900">
    <property type="entry name" value="REPA_OB_2"/>
    <property type="match status" value="1"/>
</dbReference>
<dbReference type="InterPro" id="IPR031657">
    <property type="entry name" value="REPA_OB_2"/>
</dbReference>
<evidence type="ECO:0000259" key="2">
    <source>
        <dbReference type="Pfam" id="PF16900"/>
    </source>
</evidence>
<dbReference type="EMBL" id="JBJJXI010000114">
    <property type="protein sequence ID" value="KAL3390830.1"/>
    <property type="molecule type" value="Genomic_DNA"/>
</dbReference>
<organism evidence="3 4">
    <name type="scientific">Trichogramma kaykai</name>
    <dbReference type="NCBI Taxonomy" id="54128"/>
    <lineage>
        <taxon>Eukaryota</taxon>
        <taxon>Metazoa</taxon>
        <taxon>Ecdysozoa</taxon>
        <taxon>Arthropoda</taxon>
        <taxon>Hexapoda</taxon>
        <taxon>Insecta</taxon>
        <taxon>Pterygota</taxon>
        <taxon>Neoptera</taxon>
        <taxon>Endopterygota</taxon>
        <taxon>Hymenoptera</taxon>
        <taxon>Apocrita</taxon>
        <taxon>Proctotrupomorpha</taxon>
        <taxon>Chalcidoidea</taxon>
        <taxon>Trichogrammatidae</taxon>
        <taxon>Trichogramma</taxon>
    </lineage>
</organism>
<reference evidence="3 4" key="1">
    <citation type="journal article" date="2024" name="bioRxiv">
        <title>A reference genome for Trichogramma kaykai: A tiny desert-dwelling parasitoid wasp with competing sex-ratio distorters.</title>
        <authorList>
            <person name="Culotta J."/>
            <person name="Lindsey A.R."/>
        </authorList>
    </citation>
    <scope>NUCLEOTIDE SEQUENCE [LARGE SCALE GENOMIC DNA]</scope>
    <source>
        <strain evidence="3 4">KSX58</strain>
    </source>
</reference>
<comment type="caution">
    <text evidence="3">The sequence shown here is derived from an EMBL/GenBank/DDBJ whole genome shotgun (WGS) entry which is preliminary data.</text>
</comment>
<proteinExistence type="predicted"/>
<dbReference type="Proteomes" id="UP001627154">
    <property type="component" value="Unassembled WGS sequence"/>
</dbReference>
<name>A0ABD2WCU2_9HYME</name>
<keyword evidence="1" id="KW-0238">DNA-binding</keyword>
<accession>A0ABD2WCU2</accession>
<dbReference type="AlphaFoldDB" id="A0ABD2WCU2"/>
<evidence type="ECO:0000313" key="4">
    <source>
        <dbReference type="Proteomes" id="UP001627154"/>
    </source>
</evidence>
<evidence type="ECO:0000256" key="1">
    <source>
        <dbReference type="ARBA" id="ARBA00023125"/>
    </source>
</evidence>
<sequence>MAENKIKSTPLMALTPFLDKHFSVIQANEKYNNLKNEFEILLTDKTTIHLYNESITFYKHAINYENLSEILKKPTNTLFNTTAIVKNIKPLVNIHSTRTKKDYVKQDIELINDTNFKIILTLWGQSKNLDLDIFKIYSFTNLRITQGNFVKGLNTIVETTAIEDTE</sequence>
<dbReference type="InterPro" id="IPR012340">
    <property type="entry name" value="NA-bd_OB-fold"/>
</dbReference>
<evidence type="ECO:0000313" key="3">
    <source>
        <dbReference type="EMBL" id="KAL3390830.1"/>
    </source>
</evidence>
<dbReference type="SUPFAM" id="SSF50249">
    <property type="entry name" value="Nucleic acid-binding proteins"/>
    <property type="match status" value="1"/>
</dbReference>